<dbReference type="SMART" id="SM00028">
    <property type="entry name" value="TPR"/>
    <property type="match status" value="9"/>
</dbReference>
<keyword evidence="11" id="KW-1185">Reference proteome</keyword>
<dbReference type="AlphaFoldDB" id="B4CWP2"/>
<dbReference type="eggNOG" id="COG3914">
    <property type="taxonomic scope" value="Bacteria"/>
</dbReference>
<comment type="caution">
    <text evidence="10">The sequence shown here is derived from an EMBL/GenBank/DDBJ whole genome shotgun (WGS) entry which is preliminary data.</text>
</comment>
<dbReference type="Gene3D" id="3.40.50.2000">
    <property type="entry name" value="Glycogen Phosphorylase B"/>
    <property type="match status" value="1"/>
</dbReference>
<evidence type="ECO:0000256" key="4">
    <source>
        <dbReference type="ARBA" id="ARBA00022676"/>
    </source>
</evidence>
<accession>B4CWP2</accession>
<dbReference type="SUPFAM" id="SSF48452">
    <property type="entry name" value="TPR-like"/>
    <property type="match status" value="2"/>
</dbReference>
<evidence type="ECO:0000256" key="5">
    <source>
        <dbReference type="ARBA" id="ARBA00022679"/>
    </source>
</evidence>
<dbReference type="InterPro" id="IPR011990">
    <property type="entry name" value="TPR-like_helical_dom_sf"/>
</dbReference>
<feature type="repeat" description="TPR" evidence="8">
    <location>
        <begin position="176"/>
        <end position="209"/>
    </location>
</feature>
<sequence length="725" mass="80987">MPPVTIPQALKLAIQHHEAGQLREAEGIYRQILTVDPNHAEVHHLLGVIAHQCERESEAVNWIRRALELGLVSASAWSNLGEAYRALGRFAEAIEAYRAALRHNPQFGAAYANLGLALRQNGQIGEAIEALRQGIHLLPDHLDAHRNLAACLAEQGRLDEANAHYRLVLRRRPDAADSWFDLGVVLTQQEKLDEAIAAYRRAIEIDPQFAQAHHNLGAALVDRGDWDAAMAALRQALALQSDYVEAHYNLGNALRGAGRLDEARAAYHRAIELRPDYMEAHNNLGNACKAQGRGDEALAAFRRAAECPGASAGVFSNLISLLHYLPGVGAHEIAEEHRRWNRRFSDPVTPSVRAHANDRNGGRRLRIGYVSPDLRDHTLGRNLLPLFRNRNHEDFEVICYSEVLHPDERTAEFRGLADQWREISRESDERVAEMIRQDEVDILVDLALHTAGNRLPVFAREPAPVQVSFAGYPGSAGVDAIRCRISDAYLEGGVEKNAGSWERVYLIDSFWCYDPCGMEVPVNALPAAETGRVTFASLNNYTKINEPLLKLWARVLAAVADSRLLLLSPPGSHRERVLEIMRAEGVREQRIEFVAEGPRREYLERYHRVDVMLDPFPYNGHTTSLDALWMGVPVVSRAGEAVVSRGGLSQLSNLGLRELVAFSEEEYVKIAAGLAGDVPRLAELRKTLRPRMEASVLMDGARFARGIENAFRAMWREWCEGEVRR</sequence>
<dbReference type="InterPro" id="IPR029489">
    <property type="entry name" value="OGT/SEC/SPY_C"/>
</dbReference>
<feature type="repeat" description="TPR" evidence="8">
    <location>
        <begin position="74"/>
        <end position="107"/>
    </location>
</feature>
<dbReference type="Pfam" id="PF13414">
    <property type="entry name" value="TPR_11"/>
    <property type="match status" value="1"/>
</dbReference>
<dbReference type="GO" id="GO:0097363">
    <property type="term" value="F:protein O-acetylglucosaminyltransferase activity"/>
    <property type="evidence" value="ECO:0007669"/>
    <property type="project" value="UniProtKB-EC"/>
</dbReference>
<feature type="repeat" description="TPR" evidence="8">
    <location>
        <begin position="108"/>
        <end position="141"/>
    </location>
</feature>
<dbReference type="EMBL" id="ABVL01000002">
    <property type="protein sequence ID" value="EDY21834.1"/>
    <property type="molecule type" value="Genomic_DNA"/>
</dbReference>
<dbReference type="Gene3D" id="1.25.40.10">
    <property type="entry name" value="Tetratricopeptide repeat domain"/>
    <property type="match status" value="5"/>
</dbReference>
<evidence type="ECO:0000259" key="9">
    <source>
        <dbReference type="Pfam" id="PF13844"/>
    </source>
</evidence>
<dbReference type="Pfam" id="PF13432">
    <property type="entry name" value="TPR_16"/>
    <property type="match status" value="3"/>
</dbReference>
<dbReference type="PROSITE" id="PS50005">
    <property type="entry name" value="TPR"/>
    <property type="match status" value="5"/>
</dbReference>
<dbReference type="Pfam" id="PF13844">
    <property type="entry name" value="Glyco_transf_41"/>
    <property type="match status" value="2"/>
</dbReference>
<feature type="repeat" description="TPR" evidence="8">
    <location>
        <begin position="210"/>
        <end position="243"/>
    </location>
</feature>
<dbReference type="InParanoid" id="B4CWP2"/>
<protein>
    <recommendedName>
        <fullName evidence="3">protein O-GlcNAc transferase</fullName>
        <ecNumber evidence="3">2.4.1.255</ecNumber>
    </recommendedName>
</protein>
<evidence type="ECO:0000313" key="11">
    <source>
        <dbReference type="Proteomes" id="UP000005824"/>
    </source>
</evidence>
<feature type="domain" description="O-GlcNAc transferase C-terminal" evidence="9">
    <location>
        <begin position="359"/>
        <end position="489"/>
    </location>
</feature>
<organism evidence="10 11">
    <name type="scientific">Chthoniobacter flavus Ellin428</name>
    <dbReference type="NCBI Taxonomy" id="497964"/>
    <lineage>
        <taxon>Bacteria</taxon>
        <taxon>Pseudomonadati</taxon>
        <taxon>Verrucomicrobiota</taxon>
        <taxon>Spartobacteria</taxon>
        <taxon>Chthoniobacterales</taxon>
        <taxon>Chthoniobacteraceae</taxon>
        <taxon>Chthoniobacter</taxon>
    </lineage>
</organism>
<evidence type="ECO:0000256" key="6">
    <source>
        <dbReference type="ARBA" id="ARBA00022737"/>
    </source>
</evidence>
<comment type="pathway">
    <text evidence="1">Protein modification; protein glycosylation.</text>
</comment>
<dbReference type="Pfam" id="PF00515">
    <property type="entry name" value="TPR_1"/>
    <property type="match status" value="1"/>
</dbReference>
<gene>
    <name evidence="10" type="ORF">CfE428DRAFT_1080</name>
</gene>
<dbReference type="RefSeq" id="WP_006978406.1">
    <property type="nucleotide sequence ID" value="NZ_ABVL01000002.1"/>
</dbReference>
<dbReference type="eggNOG" id="COG0457">
    <property type="taxonomic scope" value="Bacteria"/>
</dbReference>
<dbReference type="UniPathway" id="UPA00378"/>
<evidence type="ECO:0000256" key="7">
    <source>
        <dbReference type="ARBA" id="ARBA00022803"/>
    </source>
</evidence>
<proteinExistence type="inferred from homology"/>
<dbReference type="InterPro" id="IPR051939">
    <property type="entry name" value="Glycosyltr_41/O-GlcNAc_trsf"/>
</dbReference>
<feature type="domain" description="O-GlcNAc transferase C-terminal" evidence="9">
    <location>
        <begin position="533"/>
        <end position="704"/>
    </location>
</feature>
<comment type="similarity">
    <text evidence="2">Belongs to the glycosyltransferase 41 family. O-GlcNAc transferase subfamily.</text>
</comment>
<dbReference type="Gene3D" id="3.40.50.11380">
    <property type="match status" value="1"/>
</dbReference>
<keyword evidence="4" id="KW-0328">Glycosyltransferase</keyword>
<feature type="repeat" description="TPR" evidence="8">
    <location>
        <begin position="244"/>
        <end position="277"/>
    </location>
</feature>
<name>B4CWP2_9BACT</name>
<evidence type="ECO:0000256" key="8">
    <source>
        <dbReference type="PROSITE-ProRule" id="PRU00339"/>
    </source>
</evidence>
<dbReference type="PROSITE" id="PS50293">
    <property type="entry name" value="TPR_REGION"/>
    <property type="match status" value="3"/>
</dbReference>
<dbReference type="Proteomes" id="UP000005824">
    <property type="component" value="Unassembled WGS sequence"/>
</dbReference>
<dbReference type="EC" id="2.4.1.255" evidence="3"/>
<dbReference type="InterPro" id="IPR019734">
    <property type="entry name" value="TPR_rpt"/>
</dbReference>
<evidence type="ECO:0000256" key="3">
    <source>
        <dbReference type="ARBA" id="ARBA00011970"/>
    </source>
</evidence>
<dbReference type="PANTHER" id="PTHR44835">
    <property type="entry name" value="UDP-N-ACETYLGLUCOSAMINE--PEPTIDE N-ACETYLGLUCOSAMINYLTRANSFERASE SPINDLY-RELATED"/>
    <property type="match status" value="1"/>
</dbReference>
<keyword evidence="7 8" id="KW-0802">TPR repeat</keyword>
<keyword evidence="5" id="KW-0808">Transferase</keyword>
<reference evidence="10 11" key="1">
    <citation type="journal article" date="2011" name="J. Bacteriol.">
        <title>Genome sequence of Chthoniobacter flavus Ellin428, an aerobic heterotrophic soil bacterium.</title>
        <authorList>
            <person name="Kant R."/>
            <person name="van Passel M.W."/>
            <person name="Palva A."/>
            <person name="Lucas S."/>
            <person name="Lapidus A."/>
            <person name="Glavina Del Rio T."/>
            <person name="Dalin E."/>
            <person name="Tice H."/>
            <person name="Bruce D."/>
            <person name="Goodwin L."/>
            <person name="Pitluck S."/>
            <person name="Larimer F.W."/>
            <person name="Land M.L."/>
            <person name="Hauser L."/>
            <person name="Sangwan P."/>
            <person name="de Vos W.M."/>
            <person name="Janssen P.H."/>
            <person name="Smidt H."/>
        </authorList>
    </citation>
    <scope>NUCLEOTIDE SEQUENCE [LARGE SCALE GENOMIC DNA]</scope>
    <source>
        <strain evidence="10 11">Ellin428</strain>
    </source>
</reference>
<evidence type="ECO:0000313" key="10">
    <source>
        <dbReference type="EMBL" id="EDY21834.1"/>
    </source>
</evidence>
<dbReference type="PANTHER" id="PTHR44835:SF1">
    <property type="entry name" value="PROTEIN O-GLCNAC TRANSFERASE"/>
    <property type="match status" value="1"/>
</dbReference>
<keyword evidence="6" id="KW-0677">Repeat</keyword>
<evidence type="ECO:0000256" key="2">
    <source>
        <dbReference type="ARBA" id="ARBA00005386"/>
    </source>
</evidence>
<dbReference type="STRING" id="497964.CfE428DRAFT_1080"/>
<evidence type="ECO:0000256" key="1">
    <source>
        <dbReference type="ARBA" id="ARBA00004922"/>
    </source>
</evidence>